<dbReference type="EMBL" id="JABDSR010000003">
    <property type="protein sequence ID" value="NMW84668.1"/>
    <property type="molecule type" value="Genomic_DNA"/>
</dbReference>
<keyword evidence="1" id="KW-0175">Coiled coil</keyword>
<gene>
    <name evidence="2" type="ORF">HKO22_02780</name>
</gene>
<organism evidence="2 3">
    <name type="scientific">Peptoniphilus faecalis</name>
    <dbReference type="NCBI Taxonomy" id="2731255"/>
    <lineage>
        <taxon>Bacteria</taxon>
        <taxon>Bacillati</taxon>
        <taxon>Bacillota</taxon>
        <taxon>Tissierellia</taxon>
        <taxon>Tissierellales</taxon>
        <taxon>Peptoniphilaceae</taxon>
        <taxon>Peptoniphilus</taxon>
    </lineage>
</organism>
<evidence type="ECO:0000313" key="3">
    <source>
        <dbReference type="Proteomes" id="UP000568273"/>
    </source>
</evidence>
<sequence>MEDKTFLDEKGLAELGRVVKDNFLGIEKLKELNELKAFVDSWHNIEAKYVTLKELEDFKTQHPHGDYLASIDDPITLLISEANEEEKKQGMRFGTWNYVFRQPQNLLGGRADWIAPIDVPILLINIRHNSVVDLIDELGNRVKDTRLDSNKNCTKIQIIFDTTFGWLAWRWCEGNGHYNGGIWCSPTAQLAFRYVGLSERKIGEEIKKLQNEITQLKNTIEQMKKE</sequence>
<proteinExistence type="predicted"/>
<name>A0A848RA23_9FIRM</name>
<dbReference type="Proteomes" id="UP000568273">
    <property type="component" value="Unassembled WGS sequence"/>
</dbReference>
<protein>
    <submittedName>
        <fullName evidence="2">Uncharacterized protein</fullName>
    </submittedName>
</protein>
<evidence type="ECO:0000313" key="2">
    <source>
        <dbReference type="EMBL" id="NMW84668.1"/>
    </source>
</evidence>
<evidence type="ECO:0000256" key="1">
    <source>
        <dbReference type="SAM" id="Coils"/>
    </source>
</evidence>
<accession>A0A848RA23</accession>
<reference evidence="2" key="1">
    <citation type="submission" date="2020-04" db="EMBL/GenBank/DDBJ databases">
        <title>Peptoniphilus sp. nov. isolated from swine feces.</title>
        <authorList>
            <person name="Ryu S.W."/>
        </authorList>
    </citation>
    <scope>NUCLEOTIDE SEQUENCE [LARGE SCALE GENOMIC DNA]</scope>
    <source>
        <strain evidence="2">AGMB00490</strain>
    </source>
</reference>
<feature type="coiled-coil region" evidence="1">
    <location>
        <begin position="199"/>
        <end position="226"/>
    </location>
</feature>
<dbReference type="RefSeq" id="WP_169968363.1">
    <property type="nucleotide sequence ID" value="NZ_JABDSR010000003.1"/>
</dbReference>
<dbReference type="AlphaFoldDB" id="A0A848RA23"/>
<keyword evidence="3" id="KW-1185">Reference proteome</keyword>
<comment type="caution">
    <text evidence="2">The sequence shown here is derived from an EMBL/GenBank/DDBJ whole genome shotgun (WGS) entry which is preliminary data.</text>
</comment>